<dbReference type="GO" id="GO:0003735">
    <property type="term" value="F:structural constituent of ribosome"/>
    <property type="evidence" value="ECO:0007669"/>
    <property type="project" value="InterPro"/>
</dbReference>
<dbReference type="InterPro" id="IPR038661">
    <property type="entry name" value="Ribosomal_eL33_sf"/>
</dbReference>
<proteinExistence type="inferred from homology"/>
<feature type="transmembrane region" description="Helical" evidence="4">
    <location>
        <begin position="199"/>
        <end position="226"/>
    </location>
</feature>
<keyword evidence="2 5" id="KW-0689">Ribosomal protein</keyword>
<dbReference type="Pfam" id="PF01247">
    <property type="entry name" value="Ribosomal_L35Ae"/>
    <property type="match status" value="1"/>
</dbReference>
<dbReference type="OrthoDB" id="78227at2759"/>
<keyword evidence="3" id="KW-0687">Ribonucleoprotein</keyword>
<feature type="transmembrane region" description="Helical" evidence="4">
    <location>
        <begin position="171"/>
        <end position="192"/>
    </location>
</feature>
<organism evidence="5 6">
    <name type="scientific">Thraustotheca clavata</name>
    <dbReference type="NCBI Taxonomy" id="74557"/>
    <lineage>
        <taxon>Eukaryota</taxon>
        <taxon>Sar</taxon>
        <taxon>Stramenopiles</taxon>
        <taxon>Oomycota</taxon>
        <taxon>Saprolegniomycetes</taxon>
        <taxon>Saprolegniales</taxon>
        <taxon>Achlyaceae</taxon>
        <taxon>Thraustotheca</taxon>
    </lineage>
</organism>
<dbReference type="GO" id="GO:0005840">
    <property type="term" value="C:ribosome"/>
    <property type="evidence" value="ECO:0007669"/>
    <property type="project" value="UniProtKB-KW"/>
</dbReference>
<keyword evidence="4" id="KW-1133">Transmembrane helix</keyword>
<gene>
    <name evidence="5" type="ORF">THRCLA_01477</name>
</gene>
<dbReference type="AlphaFoldDB" id="A0A1W0A844"/>
<evidence type="ECO:0000256" key="3">
    <source>
        <dbReference type="ARBA" id="ARBA00023274"/>
    </source>
</evidence>
<evidence type="ECO:0000256" key="4">
    <source>
        <dbReference type="SAM" id="Phobius"/>
    </source>
</evidence>
<feature type="transmembrane region" description="Helical" evidence="4">
    <location>
        <begin position="381"/>
        <end position="405"/>
    </location>
</feature>
<dbReference type="InterPro" id="IPR018266">
    <property type="entry name" value="Ribosomal_eL33_CS"/>
</dbReference>
<evidence type="ECO:0000256" key="2">
    <source>
        <dbReference type="ARBA" id="ARBA00022980"/>
    </source>
</evidence>
<dbReference type="PROSITE" id="PS01105">
    <property type="entry name" value="RIBOSOMAL_L35AE"/>
    <property type="match status" value="1"/>
</dbReference>
<keyword evidence="6" id="KW-1185">Reference proteome</keyword>
<comment type="caution">
    <text evidence="5">The sequence shown here is derived from an EMBL/GenBank/DDBJ whole genome shotgun (WGS) entry which is preliminary data.</text>
</comment>
<evidence type="ECO:0000256" key="1">
    <source>
        <dbReference type="ARBA" id="ARBA00009269"/>
    </source>
</evidence>
<dbReference type="EMBL" id="JNBS01000340">
    <property type="protein sequence ID" value="OQS06477.1"/>
    <property type="molecule type" value="Genomic_DNA"/>
</dbReference>
<protein>
    <submittedName>
        <fullName evidence="5">60S ribosomal protein L35a-4</fullName>
    </submittedName>
</protein>
<reference evidence="5 6" key="1">
    <citation type="journal article" date="2014" name="Genome Biol. Evol.">
        <title>The secreted proteins of Achlya hypogyna and Thraustotheca clavata identify the ancestral oomycete secretome and reveal gene acquisitions by horizontal gene transfer.</title>
        <authorList>
            <person name="Misner I."/>
            <person name="Blouin N."/>
            <person name="Leonard G."/>
            <person name="Richards T.A."/>
            <person name="Lane C.E."/>
        </authorList>
    </citation>
    <scope>NUCLEOTIDE SEQUENCE [LARGE SCALE GENOMIC DNA]</scope>
    <source>
        <strain evidence="5 6">ATCC 34112</strain>
    </source>
</reference>
<keyword evidence="4" id="KW-0812">Transmembrane</keyword>
<dbReference type="STRING" id="74557.A0A1W0A844"/>
<evidence type="ECO:0000313" key="6">
    <source>
        <dbReference type="Proteomes" id="UP000243217"/>
    </source>
</evidence>
<evidence type="ECO:0000313" key="5">
    <source>
        <dbReference type="EMBL" id="OQS06477.1"/>
    </source>
</evidence>
<name>A0A1W0A844_9STRA</name>
<dbReference type="InterPro" id="IPR009000">
    <property type="entry name" value="Transl_B-barrel_sf"/>
</dbReference>
<dbReference type="InterPro" id="IPR001780">
    <property type="entry name" value="Ribosomal_eL33"/>
</dbReference>
<comment type="similarity">
    <text evidence="1">Belongs to the eukaryotic ribosomal protein eL33 family.</text>
</comment>
<keyword evidence="4" id="KW-0472">Membrane</keyword>
<dbReference type="PANTHER" id="PTHR10902">
    <property type="entry name" value="60S RIBOSOMAL PROTEIN L35A"/>
    <property type="match status" value="1"/>
</dbReference>
<feature type="transmembrane region" description="Helical" evidence="4">
    <location>
        <begin position="135"/>
        <end position="159"/>
    </location>
</feature>
<dbReference type="Gene3D" id="2.40.10.190">
    <property type="entry name" value="translation elongation factor selb, chain A, domain 4"/>
    <property type="match status" value="1"/>
</dbReference>
<dbReference type="FunFam" id="2.40.10.190:FF:000001">
    <property type="entry name" value="60S ribosomal protein L35a"/>
    <property type="match status" value="1"/>
</dbReference>
<accession>A0A1W0A844</accession>
<dbReference type="SUPFAM" id="SSF50447">
    <property type="entry name" value="Translation proteins"/>
    <property type="match status" value="1"/>
</dbReference>
<sequence length="441" mass="48576">MVASEGQPTRLYVKGVFMGYKRGFTNQHAHTSLIQIQGLSDRKDVDFYLGKRVAYIYKAKTLKNDTKFRVIWGKVTRAHGQNGVVRAKFRKNLPSAAMGKQVRVMLYPSRLQLQFFWMVCRDLFSKPVVTTGVKVACLLQGLQSLIVLALGIDLILSYHTQLALGSQIKSAGGALIFLACLYPIPATAGYYGAKHHNKFLLLVNIAGLGGIVALHFIIGGAIYGMAVPTFSYDFQNYCLSHVQNNMTAAKCKAYFNSDDYAGLTLAWQVYYNESLNDNTAASGLIQIQQGNFCCGLGPPANCFSNLNTFPSKFLAPANLPQTICVALRTMNQYYQPTPLCYHNNACPYDHPIGSCGVTDVAPGSIGCAGAFHDYIASPVNWIRSCILTAVVFLIIFICTAIVLMFKRKEEGILPPLGFGHWRSSAKVYLASDVRKLDQLNI</sequence>
<dbReference type="Proteomes" id="UP000243217">
    <property type="component" value="Unassembled WGS sequence"/>
</dbReference>
<dbReference type="HAMAP" id="MF_00573">
    <property type="entry name" value="Ribosomal_eL33"/>
    <property type="match status" value="1"/>
</dbReference>
<dbReference type="GO" id="GO:1990904">
    <property type="term" value="C:ribonucleoprotein complex"/>
    <property type="evidence" value="ECO:0007669"/>
    <property type="project" value="UniProtKB-KW"/>
</dbReference>
<dbReference type="GO" id="GO:0006412">
    <property type="term" value="P:translation"/>
    <property type="evidence" value="ECO:0007669"/>
    <property type="project" value="InterPro"/>
</dbReference>